<comment type="subcellular location">
    <subcellularLocation>
        <location evidence="1">Nucleus</location>
    </subcellularLocation>
</comment>
<dbReference type="InterPro" id="IPR000286">
    <property type="entry name" value="HDACs"/>
</dbReference>
<dbReference type="Proteomes" id="UP000015102">
    <property type="component" value="Unassembled WGS sequence"/>
</dbReference>
<feature type="region of interest" description="Disordered" evidence="13">
    <location>
        <begin position="194"/>
        <end position="214"/>
    </location>
</feature>
<comment type="catalytic activity">
    <reaction evidence="12">
        <text>N(6)-acetyl-L-lysyl-[histone] + H2O = L-lysyl-[histone] + acetate</text>
        <dbReference type="Rhea" id="RHEA:58196"/>
        <dbReference type="Rhea" id="RHEA-COMP:9845"/>
        <dbReference type="Rhea" id="RHEA-COMP:11338"/>
        <dbReference type="ChEBI" id="CHEBI:15377"/>
        <dbReference type="ChEBI" id="CHEBI:29969"/>
        <dbReference type="ChEBI" id="CHEBI:30089"/>
        <dbReference type="ChEBI" id="CHEBI:61930"/>
        <dbReference type="EC" id="3.5.1.98"/>
    </reaction>
    <physiologicalReaction direction="left-to-right" evidence="12">
        <dbReference type="Rhea" id="RHEA:58197"/>
    </physiologicalReaction>
</comment>
<reference evidence="15" key="2">
    <citation type="submission" date="2015-06" db="UniProtKB">
        <authorList>
            <consortium name="EnsemblMetazoa"/>
        </authorList>
    </citation>
    <scope>IDENTIFICATION</scope>
</reference>
<evidence type="ECO:0000256" key="7">
    <source>
        <dbReference type="ARBA" id="ARBA00023015"/>
    </source>
</evidence>
<evidence type="ECO:0000256" key="6">
    <source>
        <dbReference type="ARBA" id="ARBA00022853"/>
    </source>
</evidence>
<keyword evidence="6" id="KW-0156">Chromatin regulator</keyword>
<evidence type="ECO:0000256" key="4">
    <source>
        <dbReference type="ARBA" id="ARBA00022491"/>
    </source>
</evidence>
<evidence type="ECO:0000313" key="16">
    <source>
        <dbReference type="Proteomes" id="UP000015102"/>
    </source>
</evidence>
<evidence type="ECO:0000256" key="13">
    <source>
        <dbReference type="SAM" id="MobiDB-lite"/>
    </source>
</evidence>
<keyword evidence="16" id="KW-1185">Reference proteome</keyword>
<keyword evidence="4" id="KW-0678">Repressor</keyword>
<evidence type="ECO:0000256" key="12">
    <source>
        <dbReference type="ARBA" id="ARBA00049416"/>
    </source>
</evidence>
<sequence length="214" mass="23876">MSEFKKKVVKYVYSDSLLYFIDKNPAITGRSKLVHELIKSYGLLGKLPVIPPRICSSAELAQFHSSDYLSALKSGHELEEFGLGYDCPIWDGIFDYCKIVGGSTLAASFDLCRKQSDIVINWFGGWHHSQKDKAGGYCYVNDIVLGIMLMLKVFKRVLYIDIDVHHGDGVEGAFETSNRVFTLSFHQHEPGFFPGSGNSTSTGFASGKESHLEY</sequence>
<protein>
    <recommendedName>
        <fullName evidence="3">histone deacetylase</fullName>
        <ecNumber evidence="3">3.5.1.98</ecNumber>
    </recommendedName>
</protein>
<keyword evidence="9" id="KW-0539">Nucleus</keyword>
<dbReference type="AlphaFoldDB" id="T1GBQ7"/>
<evidence type="ECO:0000256" key="11">
    <source>
        <dbReference type="ARBA" id="ARBA00049193"/>
    </source>
</evidence>
<dbReference type="GO" id="GO:0031507">
    <property type="term" value="P:heterochromatin formation"/>
    <property type="evidence" value="ECO:0007669"/>
    <property type="project" value="TreeGrafter"/>
</dbReference>
<dbReference type="InterPro" id="IPR023696">
    <property type="entry name" value="Ureohydrolase_dom_sf"/>
</dbReference>
<keyword evidence="8" id="KW-0804">Transcription</keyword>
<name>T1GBQ7_MEGSC</name>
<evidence type="ECO:0000256" key="1">
    <source>
        <dbReference type="ARBA" id="ARBA00004123"/>
    </source>
</evidence>
<comment type="catalytic activity">
    <reaction evidence="10">
        <text>N(6)-acetyl-L-lysyl-[protein] + H2O = L-lysyl-[protein] + acetate</text>
        <dbReference type="Rhea" id="RHEA:58108"/>
        <dbReference type="Rhea" id="RHEA-COMP:9752"/>
        <dbReference type="Rhea" id="RHEA-COMP:10731"/>
        <dbReference type="ChEBI" id="CHEBI:15377"/>
        <dbReference type="ChEBI" id="CHEBI:29969"/>
        <dbReference type="ChEBI" id="CHEBI:30089"/>
        <dbReference type="ChEBI" id="CHEBI:61930"/>
    </reaction>
    <physiologicalReaction direction="left-to-right" evidence="10">
        <dbReference type="Rhea" id="RHEA:58109"/>
    </physiologicalReaction>
</comment>
<comment type="catalytic activity">
    <reaction evidence="11">
        <text>N(6)-(2E)-butenoyl-L-lysyl-[protein] + H2O = (2E)-2-butenoate + L-lysyl-[protein]</text>
        <dbReference type="Rhea" id="RHEA:69172"/>
        <dbReference type="Rhea" id="RHEA-COMP:9752"/>
        <dbReference type="Rhea" id="RHEA-COMP:13707"/>
        <dbReference type="ChEBI" id="CHEBI:15377"/>
        <dbReference type="ChEBI" id="CHEBI:29969"/>
        <dbReference type="ChEBI" id="CHEBI:35899"/>
        <dbReference type="ChEBI" id="CHEBI:137954"/>
    </reaction>
    <physiologicalReaction direction="left-to-right" evidence="11">
        <dbReference type="Rhea" id="RHEA:69173"/>
    </physiologicalReaction>
</comment>
<accession>T1GBQ7</accession>
<dbReference type="EnsemblMetazoa" id="MESCA000694-RA">
    <property type="protein sequence ID" value="MESCA000694-PA"/>
    <property type="gene ID" value="MESCA000694"/>
</dbReference>
<reference evidence="16" key="1">
    <citation type="submission" date="2013-02" db="EMBL/GenBank/DDBJ databases">
        <authorList>
            <person name="Hughes D."/>
        </authorList>
    </citation>
    <scope>NUCLEOTIDE SEQUENCE</scope>
    <source>
        <strain>Durham</strain>
        <strain evidence="16">NC isolate 2 -- Noor lab</strain>
    </source>
</reference>
<evidence type="ECO:0000256" key="8">
    <source>
        <dbReference type="ARBA" id="ARBA00023163"/>
    </source>
</evidence>
<organism evidence="15 16">
    <name type="scientific">Megaselia scalaris</name>
    <name type="common">Humpbacked fly</name>
    <name type="synonym">Phora scalaris</name>
    <dbReference type="NCBI Taxonomy" id="36166"/>
    <lineage>
        <taxon>Eukaryota</taxon>
        <taxon>Metazoa</taxon>
        <taxon>Ecdysozoa</taxon>
        <taxon>Arthropoda</taxon>
        <taxon>Hexapoda</taxon>
        <taxon>Insecta</taxon>
        <taxon>Pterygota</taxon>
        <taxon>Neoptera</taxon>
        <taxon>Endopterygota</taxon>
        <taxon>Diptera</taxon>
        <taxon>Brachycera</taxon>
        <taxon>Muscomorpha</taxon>
        <taxon>Platypezoidea</taxon>
        <taxon>Phoridae</taxon>
        <taxon>Megaseliini</taxon>
        <taxon>Megaselia</taxon>
    </lineage>
</organism>
<evidence type="ECO:0000256" key="3">
    <source>
        <dbReference type="ARBA" id="ARBA00012111"/>
    </source>
</evidence>
<dbReference type="PRINTS" id="PR01270">
    <property type="entry name" value="HDASUPER"/>
</dbReference>
<dbReference type="OMA" id="HICERYR"/>
<dbReference type="EMBL" id="CAQQ02128615">
    <property type="status" value="NOT_ANNOTATED_CDS"/>
    <property type="molecule type" value="Genomic_DNA"/>
</dbReference>
<dbReference type="SUPFAM" id="SSF52768">
    <property type="entry name" value="Arginase/deacetylase"/>
    <property type="match status" value="1"/>
</dbReference>
<dbReference type="EC" id="3.5.1.98" evidence="3"/>
<evidence type="ECO:0000313" key="15">
    <source>
        <dbReference type="EnsemblMetazoa" id="MESCA000694-PA"/>
    </source>
</evidence>
<dbReference type="InterPro" id="IPR023801">
    <property type="entry name" value="His_deacetylse_dom"/>
</dbReference>
<dbReference type="STRING" id="36166.T1GBQ7"/>
<evidence type="ECO:0000256" key="9">
    <source>
        <dbReference type="ARBA" id="ARBA00023242"/>
    </source>
</evidence>
<evidence type="ECO:0000256" key="5">
    <source>
        <dbReference type="ARBA" id="ARBA00022801"/>
    </source>
</evidence>
<keyword evidence="7" id="KW-0805">Transcription regulation</keyword>
<dbReference type="GO" id="GO:0141221">
    <property type="term" value="F:histone deacetylase activity, hydrolytic mechanism"/>
    <property type="evidence" value="ECO:0007669"/>
    <property type="project" value="UniProtKB-EC"/>
</dbReference>
<proteinExistence type="inferred from homology"/>
<evidence type="ECO:0000256" key="2">
    <source>
        <dbReference type="ARBA" id="ARBA00006457"/>
    </source>
</evidence>
<dbReference type="Gene3D" id="3.40.800.20">
    <property type="entry name" value="Histone deacetylase domain"/>
    <property type="match status" value="1"/>
</dbReference>
<evidence type="ECO:0000256" key="10">
    <source>
        <dbReference type="ARBA" id="ARBA00049136"/>
    </source>
</evidence>
<comment type="similarity">
    <text evidence="2">Belongs to the histone deacetylase family. HD type 1 subfamily.</text>
</comment>
<evidence type="ECO:0000259" key="14">
    <source>
        <dbReference type="Pfam" id="PF00850"/>
    </source>
</evidence>
<feature type="domain" description="Histone deacetylase" evidence="14">
    <location>
        <begin position="28"/>
        <end position="211"/>
    </location>
</feature>
<dbReference type="HOGENOM" id="CLU_007727_5_0_1"/>
<dbReference type="PANTHER" id="PTHR10625">
    <property type="entry name" value="HISTONE DEACETYLASE HDAC1-RELATED"/>
    <property type="match status" value="1"/>
</dbReference>
<dbReference type="GO" id="GO:0005634">
    <property type="term" value="C:nucleus"/>
    <property type="evidence" value="ECO:0007669"/>
    <property type="project" value="UniProtKB-SubCell"/>
</dbReference>
<dbReference type="InterPro" id="IPR037138">
    <property type="entry name" value="His_deacetylse_dom_sf"/>
</dbReference>
<dbReference type="Pfam" id="PF00850">
    <property type="entry name" value="Hist_deacetyl"/>
    <property type="match status" value="1"/>
</dbReference>
<dbReference type="PANTHER" id="PTHR10625:SF14">
    <property type="entry name" value="HISTONE DEACETYLASE 8"/>
    <property type="match status" value="1"/>
</dbReference>
<keyword evidence="5" id="KW-0378">Hydrolase</keyword>